<accession>A0A0F9PPP0</accession>
<evidence type="ECO:0000313" key="1">
    <source>
        <dbReference type="EMBL" id="KKN26542.1"/>
    </source>
</evidence>
<organism evidence="1">
    <name type="scientific">marine sediment metagenome</name>
    <dbReference type="NCBI Taxonomy" id="412755"/>
    <lineage>
        <taxon>unclassified sequences</taxon>
        <taxon>metagenomes</taxon>
        <taxon>ecological metagenomes</taxon>
    </lineage>
</organism>
<dbReference type="EMBL" id="LAZR01002711">
    <property type="protein sequence ID" value="KKN26542.1"/>
    <property type="molecule type" value="Genomic_DNA"/>
</dbReference>
<comment type="caution">
    <text evidence="1">The sequence shown here is derived from an EMBL/GenBank/DDBJ whole genome shotgun (WGS) entry which is preliminary data.</text>
</comment>
<protein>
    <submittedName>
        <fullName evidence="1">Uncharacterized protein</fullName>
    </submittedName>
</protein>
<reference evidence="1" key="1">
    <citation type="journal article" date="2015" name="Nature">
        <title>Complex archaea that bridge the gap between prokaryotes and eukaryotes.</title>
        <authorList>
            <person name="Spang A."/>
            <person name="Saw J.H."/>
            <person name="Jorgensen S.L."/>
            <person name="Zaremba-Niedzwiedzka K."/>
            <person name="Martijn J."/>
            <person name="Lind A.E."/>
            <person name="van Eijk R."/>
            <person name="Schleper C."/>
            <person name="Guy L."/>
            <person name="Ettema T.J."/>
        </authorList>
    </citation>
    <scope>NUCLEOTIDE SEQUENCE</scope>
</reference>
<dbReference type="AlphaFoldDB" id="A0A0F9PPP0"/>
<sequence length="70" mass="8113">MKERLSCIESDRLRPDLKPWSSCTNFVGGEVLDHTRPPHTYTEWCNDDEVVRLIDVLDADGCRHTVEEPE</sequence>
<proteinExistence type="predicted"/>
<name>A0A0F9PPP0_9ZZZZ</name>
<gene>
    <name evidence="1" type="ORF">LCGC14_0873690</name>
</gene>